<organism evidence="1">
    <name type="scientific">Eucalyptus grandis</name>
    <name type="common">Flooded gum</name>
    <dbReference type="NCBI Taxonomy" id="71139"/>
    <lineage>
        <taxon>Eukaryota</taxon>
        <taxon>Viridiplantae</taxon>
        <taxon>Streptophyta</taxon>
        <taxon>Embryophyta</taxon>
        <taxon>Tracheophyta</taxon>
        <taxon>Spermatophyta</taxon>
        <taxon>Magnoliopsida</taxon>
        <taxon>eudicotyledons</taxon>
        <taxon>Gunneridae</taxon>
        <taxon>Pentapetalae</taxon>
        <taxon>rosids</taxon>
        <taxon>malvids</taxon>
        <taxon>Myrtales</taxon>
        <taxon>Myrtaceae</taxon>
        <taxon>Myrtoideae</taxon>
        <taxon>Eucalypteae</taxon>
        <taxon>Eucalyptus</taxon>
    </lineage>
</organism>
<gene>
    <name evidence="1" type="ORF">EUGRSUZ_K03228</name>
</gene>
<evidence type="ECO:0000313" key="1">
    <source>
        <dbReference type="EMBL" id="KCW49731.1"/>
    </source>
</evidence>
<name>A0A059A7T4_EUCGR</name>
<sequence>MGELHVGSGLLTCRYQIESRESRGATAWQRAMSDRFELWLIVRAVSGPNKTRTSFLYLDKFDGSARLDHDD</sequence>
<protein>
    <submittedName>
        <fullName evidence="1">Uncharacterized protein</fullName>
    </submittedName>
</protein>
<proteinExistence type="predicted"/>
<reference evidence="1" key="1">
    <citation type="submission" date="2013-07" db="EMBL/GenBank/DDBJ databases">
        <title>The genome of Eucalyptus grandis.</title>
        <authorList>
            <person name="Schmutz J."/>
            <person name="Hayes R."/>
            <person name="Myburg A."/>
            <person name="Tuskan G."/>
            <person name="Grattapaglia D."/>
            <person name="Rokhsar D.S."/>
        </authorList>
    </citation>
    <scope>NUCLEOTIDE SEQUENCE</scope>
    <source>
        <tissue evidence="1">Leaf extractions</tissue>
    </source>
</reference>
<dbReference type="InParanoid" id="A0A059A7T4"/>
<dbReference type="AlphaFoldDB" id="A0A059A7T4"/>
<accession>A0A059A7T4</accession>
<dbReference type="EMBL" id="KK198763">
    <property type="protein sequence ID" value="KCW49731.1"/>
    <property type="molecule type" value="Genomic_DNA"/>
</dbReference>
<dbReference type="Gramene" id="KCW49731">
    <property type="protein sequence ID" value="KCW49731"/>
    <property type="gene ID" value="EUGRSUZ_K03228"/>
</dbReference>